<organism evidence="1 2">
    <name type="scientific">Perkinsus olseni</name>
    <name type="common">Perkinsus atlanticus</name>
    <dbReference type="NCBI Taxonomy" id="32597"/>
    <lineage>
        <taxon>Eukaryota</taxon>
        <taxon>Sar</taxon>
        <taxon>Alveolata</taxon>
        <taxon>Perkinsozoa</taxon>
        <taxon>Perkinsea</taxon>
        <taxon>Perkinsida</taxon>
        <taxon>Perkinsidae</taxon>
        <taxon>Perkinsus</taxon>
    </lineage>
</organism>
<reference evidence="1 2" key="1">
    <citation type="submission" date="2020-04" db="EMBL/GenBank/DDBJ databases">
        <title>Perkinsus olseni comparative genomics.</title>
        <authorList>
            <person name="Bogema D.R."/>
        </authorList>
    </citation>
    <scope>NUCLEOTIDE SEQUENCE [LARGE SCALE GENOMIC DNA]</scope>
    <source>
        <strain evidence="1 2">ATCC PRA-207</strain>
    </source>
</reference>
<proteinExistence type="predicted"/>
<keyword evidence="2" id="KW-1185">Reference proteome</keyword>
<evidence type="ECO:0000313" key="1">
    <source>
        <dbReference type="EMBL" id="KAF4693058.1"/>
    </source>
</evidence>
<protein>
    <submittedName>
        <fullName evidence="1">Uncharacterized protein</fullName>
    </submittedName>
</protein>
<dbReference type="Proteomes" id="UP000553632">
    <property type="component" value="Unassembled WGS sequence"/>
</dbReference>
<accession>A0A7J6PAA7</accession>
<dbReference type="EMBL" id="JABANO010039423">
    <property type="protein sequence ID" value="KAF4693058.1"/>
    <property type="molecule type" value="Genomic_DNA"/>
</dbReference>
<name>A0A7J6PAA7_PEROL</name>
<dbReference type="AlphaFoldDB" id="A0A7J6PAA7"/>
<gene>
    <name evidence="1" type="ORF">FOZ63_023448</name>
</gene>
<sequence>MHDGAEVSGAHLKLPWFSRIFGRASPGPECCLTLLDVFTAERDTLGRTDSRPRERLVTLLNTLGEHLATSLDEYGKIKAAAATEKGEASGQWQEGMSRPPQLREFGKVKKTLLGRLMAATNSEQVNDP</sequence>
<comment type="caution">
    <text evidence="1">The sequence shown here is derived from an EMBL/GenBank/DDBJ whole genome shotgun (WGS) entry which is preliminary data.</text>
</comment>
<evidence type="ECO:0000313" key="2">
    <source>
        <dbReference type="Proteomes" id="UP000553632"/>
    </source>
</evidence>